<feature type="compositionally biased region" description="Basic and acidic residues" evidence="1">
    <location>
        <begin position="1"/>
        <end position="17"/>
    </location>
</feature>
<sequence length="128" mass="14591">MEILEQPRCEANRDRVTATRSATSDGGKDPATSVIRIIQRVGALVHPRNASRNLKTSRIPPKERAKVESPNLLEVAVFVKSRPVGCIAQEGVERDDEELLLALWESRTKRRSLTRNHPRGDRWKWTQK</sequence>
<accession>A0AAD7HIF8</accession>
<dbReference type="AlphaFoldDB" id="A0AAD7HIF8"/>
<proteinExistence type="predicted"/>
<organism evidence="2 3">
    <name type="scientific">Mycena metata</name>
    <dbReference type="NCBI Taxonomy" id="1033252"/>
    <lineage>
        <taxon>Eukaryota</taxon>
        <taxon>Fungi</taxon>
        <taxon>Dikarya</taxon>
        <taxon>Basidiomycota</taxon>
        <taxon>Agaricomycotina</taxon>
        <taxon>Agaricomycetes</taxon>
        <taxon>Agaricomycetidae</taxon>
        <taxon>Agaricales</taxon>
        <taxon>Marasmiineae</taxon>
        <taxon>Mycenaceae</taxon>
        <taxon>Mycena</taxon>
    </lineage>
</organism>
<evidence type="ECO:0000256" key="1">
    <source>
        <dbReference type="SAM" id="MobiDB-lite"/>
    </source>
</evidence>
<dbReference type="EMBL" id="JARKIB010000231">
    <property type="protein sequence ID" value="KAJ7721306.1"/>
    <property type="molecule type" value="Genomic_DNA"/>
</dbReference>
<reference evidence="2" key="1">
    <citation type="submission" date="2023-03" db="EMBL/GenBank/DDBJ databases">
        <title>Massive genome expansion in bonnet fungi (Mycena s.s.) driven by repeated elements and novel gene families across ecological guilds.</title>
        <authorList>
            <consortium name="Lawrence Berkeley National Laboratory"/>
            <person name="Harder C.B."/>
            <person name="Miyauchi S."/>
            <person name="Viragh M."/>
            <person name="Kuo A."/>
            <person name="Thoen E."/>
            <person name="Andreopoulos B."/>
            <person name="Lu D."/>
            <person name="Skrede I."/>
            <person name="Drula E."/>
            <person name="Henrissat B."/>
            <person name="Morin E."/>
            <person name="Kohler A."/>
            <person name="Barry K."/>
            <person name="LaButti K."/>
            <person name="Morin E."/>
            <person name="Salamov A."/>
            <person name="Lipzen A."/>
            <person name="Mereny Z."/>
            <person name="Hegedus B."/>
            <person name="Baldrian P."/>
            <person name="Stursova M."/>
            <person name="Weitz H."/>
            <person name="Taylor A."/>
            <person name="Grigoriev I.V."/>
            <person name="Nagy L.G."/>
            <person name="Martin F."/>
            <person name="Kauserud H."/>
        </authorList>
    </citation>
    <scope>NUCLEOTIDE SEQUENCE</scope>
    <source>
        <strain evidence="2">CBHHK182m</strain>
    </source>
</reference>
<keyword evidence="3" id="KW-1185">Reference proteome</keyword>
<dbReference type="Proteomes" id="UP001215598">
    <property type="component" value="Unassembled WGS sequence"/>
</dbReference>
<evidence type="ECO:0000313" key="2">
    <source>
        <dbReference type="EMBL" id="KAJ7721306.1"/>
    </source>
</evidence>
<protein>
    <submittedName>
        <fullName evidence="2">Uncharacterized protein</fullName>
    </submittedName>
</protein>
<feature type="region of interest" description="Disordered" evidence="1">
    <location>
        <begin position="1"/>
        <end position="30"/>
    </location>
</feature>
<comment type="caution">
    <text evidence="2">The sequence shown here is derived from an EMBL/GenBank/DDBJ whole genome shotgun (WGS) entry which is preliminary data.</text>
</comment>
<gene>
    <name evidence="2" type="ORF">B0H16DRAFT_1473963</name>
</gene>
<evidence type="ECO:0000313" key="3">
    <source>
        <dbReference type="Proteomes" id="UP001215598"/>
    </source>
</evidence>
<name>A0AAD7HIF8_9AGAR</name>